<comment type="function">
    <text evidence="6">Involved in transcription antitermination. Required for transcription of ribosomal RNA (rRNA) genes. Binds specifically to the boxA antiterminator sequence of the ribosomal RNA (rrn) operons.</text>
</comment>
<evidence type="ECO:0000256" key="7">
    <source>
        <dbReference type="SAM" id="MobiDB-lite"/>
    </source>
</evidence>
<accession>A0A0A8B5A2</accession>
<dbReference type="GO" id="GO:0031564">
    <property type="term" value="P:transcription antitermination"/>
    <property type="evidence" value="ECO:0007669"/>
    <property type="project" value="UniProtKB-KW"/>
</dbReference>
<dbReference type="OrthoDB" id="3528057at2"/>
<gene>
    <name evidence="6" type="primary">nusB</name>
    <name evidence="9" type="ORF">JI75_08455</name>
</gene>
<dbReference type="PANTHER" id="PTHR11078:SF3">
    <property type="entry name" value="ANTITERMINATION NUSB DOMAIN-CONTAINING PROTEIN"/>
    <property type="match status" value="1"/>
</dbReference>
<dbReference type="InterPro" id="IPR011605">
    <property type="entry name" value="NusB_fam"/>
</dbReference>
<evidence type="ECO:0000256" key="2">
    <source>
        <dbReference type="ARBA" id="ARBA00022814"/>
    </source>
</evidence>
<evidence type="ECO:0000313" key="10">
    <source>
        <dbReference type="Proteomes" id="UP000031121"/>
    </source>
</evidence>
<evidence type="ECO:0000259" key="8">
    <source>
        <dbReference type="Pfam" id="PF01029"/>
    </source>
</evidence>
<dbReference type="AlphaFoldDB" id="A0A0A8B5A2"/>
<feature type="region of interest" description="Disordered" evidence="7">
    <location>
        <begin position="144"/>
        <end position="191"/>
    </location>
</feature>
<organism evidence="9 10">
    <name type="scientific">Berryella intestinalis</name>
    <dbReference type="NCBI Taxonomy" id="1531429"/>
    <lineage>
        <taxon>Bacteria</taxon>
        <taxon>Bacillati</taxon>
        <taxon>Actinomycetota</taxon>
        <taxon>Coriobacteriia</taxon>
        <taxon>Eggerthellales</taxon>
        <taxon>Eggerthellaceae</taxon>
        <taxon>Berryella</taxon>
    </lineage>
</organism>
<evidence type="ECO:0000256" key="3">
    <source>
        <dbReference type="ARBA" id="ARBA00022884"/>
    </source>
</evidence>
<evidence type="ECO:0000256" key="6">
    <source>
        <dbReference type="HAMAP-Rule" id="MF_00073"/>
    </source>
</evidence>
<dbReference type="CDD" id="cd00619">
    <property type="entry name" value="Terminator_NusB"/>
    <property type="match status" value="1"/>
</dbReference>
<comment type="similarity">
    <text evidence="1 6">Belongs to the NusB family.</text>
</comment>
<dbReference type="EMBL" id="CP009302">
    <property type="protein sequence ID" value="AJC12671.1"/>
    <property type="molecule type" value="Genomic_DNA"/>
</dbReference>
<dbReference type="InterPro" id="IPR006027">
    <property type="entry name" value="NusB_RsmB_TIM44"/>
</dbReference>
<dbReference type="KEGG" id="cbac:JI75_08455"/>
<dbReference type="HAMAP" id="MF_00073">
    <property type="entry name" value="NusB"/>
    <property type="match status" value="1"/>
</dbReference>
<dbReference type="PANTHER" id="PTHR11078">
    <property type="entry name" value="N UTILIZATION SUBSTANCE PROTEIN B-RELATED"/>
    <property type="match status" value="1"/>
</dbReference>
<proteinExistence type="inferred from homology"/>
<reference evidence="10" key="1">
    <citation type="submission" date="2014-08" db="EMBL/GenBank/DDBJ databases">
        <title>Coriobacteriaceae sp. complete genome.</title>
        <authorList>
            <person name="Looft T."/>
            <person name="Bayles D.O."/>
            <person name="Stanton T.B."/>
        </authorList>
    </citation>
    <scope>NUCLEOTIDE SEQUENCE [LARGE SCALE GENOMIC DNA]</scope>
    <source>
        <strain evidence="10">68-1-3</strain>
    </source>
</reference>
<dbReference type="Pfam" id="PF01029">
    <property type="entry name" value="NusB"/>
    <property type="match status" value="1"/>
</dbReference>
<keyword evidence="4 6" id="KW-0805">Transcription regulation</keyword>
<evidence type="ECO:0000256" key="4">
    <source>
        <dbReference type="ARBA" id="ARBA00023015"/>
    </source>
</evidence>
<feature type="domain" description="NusB/RsmB/TIM44" evidence="8">
    <location>
        <begin position="13"/>
        <end position="137"/>
    </location>
</feature>
<keyword evidence="2 6" id="KW-0889">Transcription antitermination</keyword>
<dbReference type="STRING" id="1531429.JI75_08455"/>
<dbReference type="InterPro" id="IPR035926">
    <property type="entry name" value="NusB-like_sf"/>
</dbReference>
<sequence>MAAKGKMHERTLARESALALLYSSDITESDVAKIVDEGAYPADDLDLPVYAEALVRGVAAHRDEIDGYLSTTSENWALGRMPVVDRGILRLATYEMVFVEDVPVSVTINEAVELAKRYGGEDDSSRFVNGILGRIARRLEKGAEAVADAGRTDGDVEASGSSAESADDPAGDSACSDASPLDGTPETAIAE</sequence>
<evidence type="ECO:0000256" key="1">
    <source>
        <dbReference type="ARBA" id="ARBA00005952"/>
    </source>
</evidence>
<dbReference type="Gene3D" id="1.10.940.10">
    <property type="entry name" value="NusB-like"/>
    <property type="match status" value="1"/>
</dbReference>
<protein>
    <recommendedName>
        <fullName evidence="6">Transcription antitermination protein NusB</fullName>
    </recommendedName>
    <alternativeName>
        <fullName evidence="6">Antitermination factor NusB</fullName>
    </alternativeName>
</protein>
<evidence type="ECO:0000256" key="5">
    <source>
        <dbReference type="ARBA" id="ARBA00023163"/>
    </source>
</evidence>
<dbReference type="RefSeq" id="WP_039690109.1">
    <property type="nucleotide sequence ID" value="NZ_CP009302.1"/>
</dbReference>
<evidence type="ECO:0000313" key="9">
    <source>
        <dbReference type="EMBL" id="AJC12671.1"/>
    </source>
</evidence>
<keyword evidence="5 6" id="KW-0804">Transcription</keyword>
<dbReference type="GO" id="GO:0006353">
    <property type="term" value="P:DNA-templated transcription termination"/>
    <property type="evidence" value="ECO:0007669"/>
    <property type="project" value="UniProtKB-UniRule"/>
</dbReference>
<reference evidence="9 10" key="2">
    <citation type="journal article" date="2015" name="Genome Announc.">
        <title>Complete Genome Sequence of Coriobacteriaceae Strain 68-1-3, a Novel Mucus-Degrading Isolate from the Swine Intestinal Tract.</title>
        <authorList>
            <person name="Looft T."/>
            <person name="Bayles D.O."/>
            <person name="Alt D.P."/>
            <person name="Stanton T.B."/>
        </authorList>
    </citation>
    <scope>NUCLEOTIDE SEQUENCE [LARGE SCALE GENOMIC DNA]</scope>
    <source>
        <strain evidence="9 10">68-1-3</strain>
    </source>
</reference>
<dbReference type="GO" id="GO:0003723">
    <property type="term" value="F:RNA binding"/>
    <property type="evidence" value="ECO:0007669"/>
    <property type="project" value="UniProtKB-UniRule"/>
</dbReference>
<keyword evidence="3 6" id="KW-0694">RNA-binding</keyword>
<dbReference type="HOGENOM" id="CLU_087843_2_1_11"/>
<name>A0A0A8B5A2_9ACTN</name>
<keyword evidence="10" id="KW-1185">Reference proteome</keyword>
<dbReference type="NCBIfam" id="TIGR01951">
    <property type="entry name" value="nusB"/>
    <property type="match status" value="1"/>
</dbReference>
<dbReference type="Proteomes" id="UP000031121">
    <property type="component" value="Chromosome"/>
</dbReference>
<dbReference type="GO" id="GO:0005829">
    <property type="term" value="C:cytosol"/>
    <property type="evidence" value="ECO:0007669"/>
    <property type="project" value="TreeGrafter"/>
</dbReference>
<dbReference type="SUPFAM" id="SSF48013">
    <property type="entry name" value="NusB-like"/>
    <property type="match status" value="1"/>
</dbReference>